<dbReference type="InterPro" id="IPR001867">
    <property type="entry name" value="OmpR/PhoB-type_DNA-bd"/>
</dbReference>
<evidence type="ECO:0000259" key="3">
    <source>
        <dbReference type="PROSITE" id="PS51755"/>
    </source>
</evidence>
<organism evidence="4">
    <name type="scientific">Mediterraneibacter gnavus CAG:126</name>
    <dbReference type="NCBI Taxonomy" id="1263106"/>
    <lineage>
        <taxon>Bacteria</taxon>
        <taxon>Bacillati</taxon>
        <taxon>Bacillota</taxon>
        <taxon>Clostridia</taxon>
        <taxon>Lachnospirales</taxon>
        <taxon>Lachnospiraceae</taxon>
        <taxon>Mediterraneibacter</taxon>
    </lineage>
</organism>
<feature type="domain" description="OmpR/PhoB-type" evidence="3">
    <location>
        <begin position="1"/>
        <end position="53"/>
    </location>
</feature>
<comment type="caution">
    <text evidence="4">The sequence shown here is derived from an EMBL/GenBank/DDBJ whole genome shotgun (WGS) entry which is preliminary data.</text>
</comment>
<evidence type="ECO:0000313" key="4">
    <source>
        <dbReference type="EMBL" id="CCZ68310.1"/>
    </source>
</evidence>
<dbReference type="GO" id="GO:0000160">
    <property type="term" value="P:phosphorelay signal transduction system"/>
    <property type="evidence" value="ECO:0007669"/>
    <property type="project" value="InterPro"/>
</dbReference>
<protein>
    <recommendedName>
        <fullName evidence="3">OmpR/PhoB-type domain-containing protein</fullName>
    </recommendedName>
</protein>
<keyword evidence="1 2" id="KW-0238">DNA-binding</keyword>
<name>R5TRG6_MEDGN</name>
<dbReference type="EMBL" id="CBAL010000127">
    <property type="protein sequence ID" value="CCZ68310.1"/>
    <property type="molecule type" value="Genomic_DNA"/>
</dbReference>
<dbReference type="Proteomes" id="UP000018114">
    <property type="component" value="Unassembled WGS sequence"/>
</dbReference>
<evidence type="ECO:0000256" key="2">
    <source>
        <dbReference type="PROSITE-ProRule" id="PRU01091"/>
    </source>
</evidence>
<proteinExistence type="predicted"/>
<dbReference type="InterPro" id="IPR016032">
    <property type="entry name" value="Sig_transdc_resp-reg_C-effctor"/>
</dbReference>
<dbReference type="PROSITE" id="PS51755">
    <property type="entry name" value="OMPR_PHOB"/>
    <property type="match status" value="1"/>
</dbReference>
<accession>R5TRG6</accession>
<dbReference type="InterPro" id="IPR036388">
    <property type="entry name" value="WH-like_DNA-bd_sf"/>
</dbReference>
<sequence>MTYAAIISNVWGPYADDDNKILRVNMANIRRKLEKDPAQPKYIFTEVGVGYRM</sequence>
<dbReference type="CDD" id="cd00383">
    <property type="entry name" value="trans_reg_C"/>
    <property type="match status" value="1"/>
</dbReference>
<feature type="DNA-binding region" description="OmpR/PhoB-type" evidence="2">
    <location>
        <begin position="1"/>
        <end position="53"/>
    </location>
</feature>
<dbReference type="GO" id="GO:0006355">
    <property type="term" value="P:regulation of DNA-templated transcription"/>
    <property type="evidence" value="ECO:0007669"/>
    <property type="project" value="InterPro"/>
</dbReference>
<dbReference type="Gene3D" id="1.10.10.10">
    <property type="entry name" value="Winged helix-like DNA-binding domain superfamily/Winged helix DNA-binding domain"/>
    <property type="match status" value="1"/>
</dbReference>
<dbReference type="AlphaFoldDB" id="R5TRG6"/>
<evidence type="ECO:0000256" key="1">
    <source>
        <dbReference type="ARBA" id="ARBA00023125"/>
    </source>
</evidence>
<dbReference type="GO" id="GO:0003677">
    <property type="term" value="F:DNA binding"/>
    <property type="evidence" value="ECO:0007669"/>
    <property type="project" value="UniProtKB-UniRule"/>
</dbReference>
<reference evidence="4" key="1">
    <citation type="submission" date="2012-11" db="EMBL/GenBank/DDBJ databases">
        <title>Dependencies among metagenomic species, viruses, plasmids and units of genetic variation.</title>
        <authorList>
            <person name="Nielsen H.B."/>
            <person name="Almeida M."/>
            <person name="Juncker A.S."/>
            <person name="Rasmussen S."/>
            <person name="Li J."/>
            <person name="Sunagawa S."/>
            <person name="Plichta D."/>
            <person name="Gautier L."/>
            <person name="Le Chatelier E."/>
            <person name="Peletier E."/>
            <person name="Bonde I."/>
            <person name="Nielsen T."/>
            <person name="Manichanh C."/>
            <person name="Arumugam M."/>
            <person name="Batto J."/>
            <person name="Santos M.B.Q.D."/>
            <person name="Blom N."/>
            <person name="Borruel N."/>
            <person name="Burgdorf K.S."/>
            <person name="Boumezbeur F."/>
            <person name="Casellas F."/>
            <person name="Dore J."/>
            <person name="Guarner F."/>
            <person name="Hansen T."/>
            <person name="Hildebrand F."/>
            <person name="Kaas R.S."/>
            <person name="Kennedy S."/>
            <person name="Kristiansen K."/>
            <person name="Kultima J.R."/>
            <person name="Leonard P."/>
            <person name="Levenez F."/>
            <person name="Lund O."/>
            <person name="Moumen B."/>
            <person name="Le Paslier D."/>
            <person name="Pons N."/>
            <person name="Pedersen O."/>
            <person name="Prifti E."/>
            <person name="Qin J."/>
            <person name="Raes J."/>
            <person name="Tap J."/>
            <person name="Tims S."/>
            <person name="Ussery D.W."/>
            <person name="Yamada T."/>
            <person name="MetaHit consortium"/>
            <person name="Renault P."/>
            <person name="Sicheritz-Ponten T."/>
            <person name="Bork P."/>
            <person name="Wang J."/>
            <person name="Brunak S."/>
            <person name="Ehrlich S.D."/>
        </authorList>
    </citation>
    <scope>NUCLEOTIDE SEQUENCE [LARGE SCALE GENOMIC DNA]</scope>
</reference>
<gene>
    <name evidence="4" type="ORF">BN481_01135</name>
</gene>
<dbReference type="SUPFAM" id="SSF46894">
    <property type="entry name" value="C-terminal effector domain of the bipartite response regulators"/>
    <property type="match status" value="1"/>
</dbReference>
<dbReference type="Pfam" id="PF00486">
    <property type="entry name" value="Trans_reg_C"/>
    <property type="match status" value="1"/>
</dbReference>